<dbReference type="PANTHER" id="PTHR46070:SF1">
    <property type="entry name" value="PINSTRIPE, ISOFORM A"/>
    <property type="match status" value="1"/>
</dbReference>
<evidence type="ECO:0000313" key="2">
    <source>
        <dbReference type="EMBL" id="KDR10196.1"/>
    </source>
</evidence>
<dbReference type="GO" id="GO:0005085">
    <property type="term" value="F:guanyl-nucleotide exchange factor activity"/>
    <property type="evidence" value="ECO:0007669"/>
    <property type="project" value="InterPro"/>
</dbReference>
<dbReference type="PANTHER" id="PTHR46070">
    <property type="entry name" value="PINSTRIPE, ISOFORM A"/>
    <property type="match status" value="1"/>
</dbReference>
<feature type="region of interest" description="Disordered" evidence="1">
    <location>
        <begin position="78"/>
        <end position="98"/>
    </location>
</feature>
<dbReference type="EMBL" id="KK853180">
    <property type="protein sequence ID" value="KDR10196.1"/>
    <property type="molecule type" value="Genomic_DNA"/>
</dbReference>
<dbReference type="GO" id="GO:0031267">
    <property type="term" value="F:small GTPase binding"/>
    <property type="evidence" value="ECO:0007669"/>
    <property type="project" value="InterPro"/>
</dbReference>
<dbReference type="AlphaFoldDB" id="A0A067QP62"/>
<dbReference type="InParanoid" id="A0A067QP62"/>
<gene>
    <name evidence="2" type="ORF">L798_15609</name>
</gene>
<organism evidence="2 3">
    <name type="scientific">Zootermopsis nevadensis</name>
    <name type="common">Dampwood termite</name>
    <dbReference type="NCBI Taxonomy" id="136037"/>
    <lineage>
        <taxon>Eukaryota</taxon>
        <taxon>Metazoa</taxon>
        <taxon>Ecdysozoa</taxon>
        <taxon>Arthropoda</taxon>
        <taxon>Hexapoda</taxon>
        <taxon>Insecta</taxon>
        <taxon>Pterygota</taxon>
        <taxon>Neoptera</taxon>
        <taxon>Polyneoptera</taxon>
        <taxon>Dictyoptera</taxon>
        <taxon>Blattodea</taxon>
        <taxon>Blattoidea</taxon>
        <taxon>Termitoidae</taxon>
        <taxon>Termopsidae</taxon>
        <taxon>Zootermopsis</taxon>
    </lineage>
</organism>
<keyword evidence="3" id="KW-1185">Reference proteome</keyword>
<proteinExistence type="predicted"/>
<accession>A0A067QP62</accession>
<reference evidence="2 3" key="1">
    <citation type="journal article" date="2014" name="Nat. Commun.">
        <title>Molecular traces of alternative social organization in a termite genome.</title>
        <authorList>
            <person name="Terrapon N."/>
            <person name="Li C."/>
            <person name="Robertson H.M."/>
            <person name="Ji L."/>
            <person name="Meng X."/>
            <person name="Booth W."/>
            <person name="Chen Z."/>
            <person name="Childers C.P."/>
            <person name="Glastad K.M."/>
            <person name="Gokhale K."/>
            <person name="Gowin J."/>
            <person name="Gronenberg W."/>
            <person name="Hermansen R.A."/>
            <person name="Hu H."/>
            <person name="Hunt B.G."/>
            <person name="Huylmans A.K."/>
            <person name="Khalil S.M."/>
            <person name="Mitchell R.D."/>
            <person name="Munoz-Torres M.C."/>
            <person name="Mustard J.A."/>
            <person name="Pan H."/>
            <person name="Reese J.T."/>
            <person name="Scharf M.E."/>
            <person name="Sun F."/>
            <person name="Vogel H."/>
            <person name="Xiao J."/>
            <person name="Yang W."/>
            <person name="Yang Z."/>
            <person name="Yang Z."/>
            <person name="Zhou J."/>
            <person name="Zhu J."/>
            <person name="Brent C.S."/>
            <person name="Elsik C.G."/>
            <person name="Goodisman M.A."/>
            <person name="Liberles D.A."/>
            <person name="Roe R.M."/>
            <person name="Vargo E.L."/>
            <person name="Vilcinskas A."/>
            <person name="Wang J."/>
            <person name="Bornberg-Bauer E."/>
            <person name="Korb J."/>
            <person name="Zhang G."/>
            <person name="Liebig J."/>
        </authorList>
    </citation>
    <scope>NUCLEOTIDE SEQUENCE [LARGE SCALE GENOMIC DNA]</scope>
    <source>
        <tissue evidence="2">Whole organism</tissue>
    </source>
</reference>
<sequence length="167" mass="19295">MEWRVLRLRMEESGLFLDKPSIQSTSQKKKFLRHRLWAKFPCGRWLGRGIDDDSTERLLVGELVPCSVDSEELVETCRTPPPRCHSPSVPRRSQDARPSVAEIQHMLELGFERGENKRLLDFGRRQPRKNATDLRPDSWIGALPFSEKCKSSHKRRAAINSAFQRGN</sequence>
<dbReference type="Proteomes" id="UP000027135">
    <property type="component" value="Unassembled WGS sequence"/>
</dbReference>
<dbReference type="STRING" id="136037.A0A067QP62"/>
<name>A0A067QP62_ZOONE</name>
<protein>
    <submittedName>
        <fullName evidence="2">DENN domain-containing protein 5B</fullName>
    </submittedName>
</protein>
<dbReference type="InterPro" id="IPR047278">
    <property type="entry name" value="DEN5A/B"/>
</dbReference>
<evidence type="ECO:0000313" key="3">
    <source>
        <dbReference type="Proteomes" id="UP000027135"/>
    </source>
</evidence>
<dbReference type="eggNOG" id="KOG2080">
    <property type="taxonomic scope" value="Eukaryota"/>
</dbReference>
<evidence type="ECO:0000256" key="1">
    <source>
        <dbReference type="SAM" id="MobiDB-lite"/>
    </source>
</evidence>